<keyword evidence="2" id="KW-0540">Nuclease</keyword>
<dbReference type="PANTHER" id="PTHR34107">
    <property type="entry name" value="SLL0198 PROTEIN-RELATED"/>
    <property type="match status" value="1"/>
</dbReference>
<gene>
    <name evidence="2" type="ORF">ISF26_03385</name>
</gene>
<dbReference type="RefSeq" id="WP_230842533.1">
    <property type="nucleotide sequence ID" value="NZ_CP063845.1"/>
</dbReference>
<keyword evidence="2" id="KW-0255">Endonuclease</keyword>
<dbReference type="SUPFAM" id="SSF52980">
    <property type="entry name" value="Restriction endonuclease-like"/>
    <property type="match status" value="1"/>
</dbReference>
<dbReference type="GO" id="GO:0004519">
    <property type="term" value="F:endonuclease activity"/>
    <property type="evidence" value="ECO:0007669"/>
    <property type="project" value="UniProtKB-KW"/>
</dbReference>
<evidence type="ECO:0000259" key="1">
    <source>
        <dbReference type="Pfam" id="PF05685"/>
    </source>
</evidence>
<dbReference type="PANTHER" id="PTHR34107:SF7">
    <property type="entry name" value="SLR2092 PROTEIN"/>
    <property type="match status" value="1"/>
</dbReference>
<proteinExistence type="predicted"/>
<accession>A0ABY3PNN2</accession>
<evidence type="ECO:0000313" key="2">
    <source>
        <dbReference type="EMBL" id="UFP95308.1"/>
    </source>
</evidence>
<dbReference type="CDD" id="cd06260">
    <property type="entry name" value="DUF820-like"/>
    <property type="match status" value="1"/>
</dbReference>
<reference evidence="2 3" key="1">
    <citation type="journal article" date="2021" name="Genome Biol. Evol.">
        <title>Complete Genome Sequencing of a Novel Gloeobacter Species from a Waterfall Cave in Mexico.</title>
        <authorList>
            <person name="Saw J.H."/>
            <person name="Cardona T."/>
            <person name="Montejano G."/>
        </authorList>
    </citation>
    <scope>NUCLEOTIDE SEQUENCE [LARGE SCALE GENOMIC DNA]</scope>
    <source>
        <strain evidence="2">MG652769</strain>
    </source>
</reference>
<dbReference type="InterPro" id="IPR011335">
    <property type="entry name" value="Restrct_endonuc-II-like"/>
</dbReference>
<dbReference type="InterPro" id="IPR008538">
    <property type="entry name" value="Uma2"/>
</dbReference>
<dbReference type="Pfam" id="PF05685">
    <property type="entry name" value="Uma2"/>
    <property type="match status" value="1"/>
</dbReference>
<name>A0ABY3PNN2_9CYAN</name>
<keyword evidence="3" id="KW-1185">Reference proteome</keyword>
<dbReference type="Proteomes" id="UP001054846">
    <property type="component" value="Chromosome"/>
</dbReference>
<evidence type="ECO:0000313" key="3">
    <source>
        <dbReference type="Proteomes" id="UP001054846"/>
    </source>
</evidence>
<protein>
    <submittedName>
        <fullName evidence="2">Uma2 family endonuclease</fullName>
    </submittedName>
</protein>
<feature type="domain" description="Putative restriction endonuclease" evidence="1">
    <location>
        <begin position="9"/>
        <end position="171"/>
    </location>
</feature>
<organism evidence="2 3">
    <name type="scientific">Gloeobacter morelensis MG652769</name>
    <dbReference type="NCBI Taxonomy" id="2781736"/>
    <lineage>
        <taxon>Bacteria</taxon>
        <taxon>Bacillati</taxon>
        <taxon>Cyanobacteriota</taxon>
        <taxon>Cyanophyceae</taxon>
        <taxon>Gloeobacterales</taxon>
        <taxon>Gloeobacteraceae</taxon>
        <taxon>Gloeobacter</taxon>
        <taxon>Gloeobacter morelensis</taxon>
    </lineage>
</organism>
<dbReference type="Gene3D" id="3.90.1570.10">
    <property type="entry name" value="tt1808, chain A"/>
    <property type="match status" value="1"/>
</dbReference>
<dbReference type="EMBL" id="CP063845">
    <property type="protein sequence ID" value="UFP95308.1"/>
    <property type="molecule type" value="Genomic_DNA"/>
</dbReference>
<keyword evidence="2" id="KW-0378">Hydrolase</keyword>
<dbReference type="InterPro" id="IPR012296">
    <property type="entry name" value="Nuclease_put_TT1808"/>
</dbReference>
<sequence>MALTLKDVEKLQKLYPEHKIELRDGTIAIVSPSDIISGMIGARFSRFLGNWVDPRKLGFVFDSSSGFQAPNGDLTAPDVSYVSRARLSRLPRSYGPLVPDLVVEIKSSTDRLKSLEDKIESYLQLGARVGVLVDPDGQTATVYRSGVQPVGFSGNSILELPELLPGWQLHLAELWPIDLGDN</sequence>